<proteinExistence type="predicted"/>
<reference evidence="2" key="1">
    <citation type="journal article" date="2004" name="Plant Cell">
        <title>Composition and structure of the centromeric region of rice chromosome 8.</title>
        <authorList>
            <person name="Wu J."/>
            <person name="Yamagata H."/>
            <person name="Hayashi-Tsugane M."/>
            <person name="Hijishita S."/>
            <person name="Fujisawa M."/>
            <person name="Shibata M."/>
            <person name="Itoh Y."/>
            <person name="Nakamura M."/>
            <person name="Sakaguchi M."/>
            <person name="Yoshihara R."/>
            <person name="Kobayashi H."/>
            <person name="Itoh K."/>
            <person name="Karasawa W."/>
            <person name="Yamamoto M."/>
            <person name="Saji S."/>
            <person name="Katagiri S."/>
            <person name="Kanamori H."/>
            <person name="Namiki N."/>
            <person name="Katayose Y."/>
            <person name="Matsumoto T."/>
            <person name="Sasaki T."/>
        </authorList>
    </citation>
    <scope>NUCLEOTIDE SEQUENCE</scope>
</reference>
<organism evidence="2">
    <name type="scientific">Oryza sativa subsp. japonica</name>
    <name type="common">Rice</name>
    <dbReference type="NCBI Taxonomy" id="39947"/>
    <lineage>
        <taxon>Eukaryota</taxon>
        <taxon>Viridiplantae</taxon>
        <taxon>Streptophyta</taxon>
        <taxon>Embryophyta</taxon>
        <taxon>Tracheophyta</taxon>
        <taxon>Spermatophyta</taxon>
        <taxon>Magnoliopsida</taxon>
        <taxon>Liliopsida</taxon>
        <taxon>Poales</taxon>
        <taxon>Poaceae</taxon>
        <taxon>BOP clade</taxon>
        <taxon>Oryzoideae</taxon>
        <taxon>Oryzeae</taxon>
        <taxon>Oryzinae</taxon>
        <taxon>Oryza</taxon>
        <taxon>Oryza sativa</taxon>
    </lineage>
</organism>
<protein>
    <submittedName>
        <fullName evidence="2">Uncharacterized protein</fullName>
    </submittedName>
</protein>
<dbReference type="EMBL" id="AP006482">
    <property type="protein sequence ID" value="BAC92670.1"/>
    <property type="molecule type" value="Genomic_DNA"/>
</dbReference>
<dbReference type="AlphaFoldDB" id="Q6YS42"/>
<accession>Q6YS42</accession>
<sequence length="81" mass="7922">MARGGAARRSGGDRPAAEGSGVAVTRTAVAAAKRLEEGSPAHSAEWVPVAESDGRGVDGVARTMANAMASTAWLGAAASDG</sequence>
<name>Q6YS42_ORYSJ</name>
<gene>
    <name evidence="2" type="primary">B1101E07.125</name>
</gene>
<evidence type="ECO:0000256" key="1">
    <source>
        <dbReference type="SAM" id="MobiDB-lite"/>
    </source>
</evidence>
<evidence type="ECO:0000313" key="2">
    <source>
        <dbReference type="EMBL" id="BAC92670.1"/>
    </source>
</evidence>
<feature type="region of interest" description="Disordered" evidence="1">
    <location>
        <begin position="1"/>
        <end position="24"/>
    </location>
</feature>